<dbReference type="AlphaFoldDB" id="A0A1L9UXS4"/>
<protein>
    <submittedName>
        <fullName evidence="1">Uncharacterized protein</fullName>
    </submittedName>
</protein>
<proteinExistence type="predicted"/>
<accession>A0A1L9UXS4</accession>
<evidence type="ECO:0000313" key="1">
    <source>
        <dbReference type="EMBL" id="OJJ76515.1"/>
    </source>
</evidence>
<dbReference type="RefSeq" id="XP_067483762.1">
    <property type="nucleotide sequence ID" value="XM_067624049.1"/>
</dbReference>
<dbReference type="Proteomes" id="UP000184499">
    <property type="component" value="Unassembled WGS sequence"/>
</dbReference>
<dbReference type="GeneID" id="93576537"/>
<organism evidence="1 2">
    <name type="scientific">Aspergillus brasiliensis (strain CBS 101740 / IMI 381727 / IBT 21946)</name>
    <dbReference type="NCBI Taxonomy" id="767769"/>
    <lineage>
        <taxon>Eukaryota</taxon>
        <taxon>Fungi</taxon>
        <taxon>Dikarya</taxon>
        <taxon>Ascomycota</taxon>
        <taxon>Pezizomycotina</taxon>
        <taxon>Eurotiomycetes</taxon>
        <taxon>Eurotiomycetidae</taxon>
        <taxon>Eurotiales</taxon>
        <taxon>Aspergillaceae</taxon>
        <taxon>Aspergillus</taxon>
        <taxon>Aspergillus subgen. Circumdati</taxon>
    </lineage>
</organism>
<dbReference type="VEuPathDB" id="FungiDB:ASPBRDRAFT_38992"/>
<sequence>MITPNLNISSRFSIIIYSTPSIRFLPYQQAECSGHESSPDNHPEIDSPLSMSVNENPPFIIGPTWLVSRRGYDVDRHTLAVPFRLLDYFVGRFVLSIIHLFSIDSNLARGFFACCPDPRRSRCADWGCSPLLRPRDAVILTPLLMLWDSCYLDAS</sequence>
<reference evidence="2" key="1">
    <citation type="journal article" date="2017" name="Genome Biol.">
        <title>Comparative genomics reveals high biological diversity and specific adaptations in the industrially and medically important fungal genus Aspergillus.</title>
        <authorList>
            <person name="de Vries R.P."/>
            <person name="Riley R."/>
            <person name="Wiebenga A."/>
            <person name="Aguilar-Osorio G."/>
            <person name="Amillis S."/>
            <person name="Uchima C.A."/>
            <person name="Anderluh G."/>
            <person name="Asadollahi M."/>
            <person name="Askin M."/>
            <person name="Barry K."/>
            <person name="Battaglia E."/>
            <person name="Bayram O."/>
            <person name="Benocci T."/>
            <person name="Braus-Stromeyer S.A."/>
            <person name="Caldana C."/>
            <person name="Canovas D."/>
            <person name="Cerqueira G.C."/>
            <person name="Chen F."/>
            <person name="Chen W."/>
            <person name="Choi C."/>
            <person name="Clum A."/>
            <person name="Dos Santos R.A."/>
            <person name="Damasio A.R."/>
            <person name="Diallinas G."/>
            <person name="Emri T."/>
            <person name="Fekete E."/>
            <person name="Flipphi M."/>
            <person name="Freyberg S."/>
            <person name="Gallo A."/>
            <person name="Gournas C."/>
            <person name="Habgood R."/>
            <person name="Hainaut M."/>
            <person name="Harispe M.L."/>
            <person name="Henrissat B."/>
            <person name="Hilden K.S."/>
            <person name="Hope R."/>
            <person name="Hossain A."/>
            <person name="Karabika E."/>
            <person name="Karaffa L."/>
            <person name="Karanyi Z."/>
            <person name="Krasevec N."/>
            <person name="Kuo A."/>
            <person name="Kusch H."/>
            <person name="LaButti K."/>
            <person name="Lagendijk E.L."/>
            <person name="Lapidus A."/>
            <person name="Levasseur A."/>
            <person name="Lindquist E."/>
            <person name="Lipzen A."/>
            <person name="Logrieco A.F."/>
            <person name="MacCabe A."/>
            <person name="Maekelae M.R."/>
            <person name="Malavazi I."/>
            <person name="Melin P."/>
            <person name="Meyer V."/>
            <person name="Mielnichuk N."/>
            <person name="Miskei M."/>
            <person name="Molnar A.P."/>
            <person name="Mule G."/>
            <person name="Ngan C.Y."/>
            <person name="Orejas M."/>
            <person name="Orosz E."/>
            <person name="Ouedraogo J.P."/>
            <person name="Overkamp K.M."/>
            <person name="Park H.-S."/>
            <person name="Perrone G."/>
            <person name="Piumi F."/>
            <person name="Punt P.J."/>
            <person name="Ram A.F."/>
            <person name="Ramon A."/>
            <person name="Rauscher S."/>
            <person name="Record E."/>
            <person name="Riano-Pachon D.M."/>
            <person name="Robert V."/>
            <person name="Roehrig J."/>
            <person name="Ruller R."/>
            <person name="Salamov A."/>
            <person name="Salih N.S."/>
            <person name="Samson R.A."/>
            <person name="Sandor E."/>
            <person name="Sanguinetti M."/>
            <person name="Schuetze T."/>
            <person name="Sepcic K."/>
            <person name="Shelest E."/>
            <person name="Sherlock G."/>
            <person name="Sophianopoulou V."/>
            <person name="Squina F.M."/>
            <person name="Sun H."/>
            <person name="Susca A."/>
            <person name="Todd R.B."/>
            <person name="Tsang A."/>
            <person name="Unkles S.E."/>
            <person name="van de Wiele N."/>
            <person name="van Rossen-Uffink D."/>
            <person name="Oliveira J.V."/>
            <person name="Vesth T.C."/>
            <person name="Visser J."/>
            <person name="Yu J.-H."/>
            <person name="Zhou M."/>
            <person name="Andersen M.R."/>
            <person name="Archer D.B."/>
            <person name="Baker S.E."/>
            <person name="Benoit I."/>
            <person name="Brakhage A.A."/>
            <person name="Braus G.H."/>
            <person name="Fischer R."/>
            <person name="Frisvad J.C."/>
            <person name="Goldman G.H."/>
            <person name="Houbraken J."/>
            <person name="Oakley B."/>
            <person name="Pocsi I."/>
            <person name="Scazzocchio C."/>
            <person name="Seiboth B."/>
            <person name="vanKuyk P.A."/>
            <person name="Wortman J."/>
            <person name="Dyer P.S."/>
            <person name="Grigoriev I.V."/>
        </authorList>
    </citation>
    <scope>NUCLEOTIDE SEQUENCE [LARGE SCALE GENOMIC DNA]</scope>
    <source>
        <strain evidence="2">CBS 101740 / IMI 381727 / IBT 21946</strain>
    </source>
</reference>
<keyword evidence="2" id="KW-1185">Reference proteome</keyword>
<dbReference type="EMBL" id="KV878680">
    <property type="protein sequence ID" value="OJJ76515.1"/>
    <property type="molecule type" value="Genomic_DNA"/>
</dbReference>
<name>A0A1L9UXS4_ASPBC</name>
<evidence type="ECO:0000313" key="2">
    <source>
        <dbReference type="Proteomes" id="UP000184499"/>
    </source>
</evidence>
<gene>
    <name evidence="1" type="ORF">ASPBRDRAFT_38992</name>
</gene>